<dbReference type="SUPFAM" id="SSF52540">
    <property type="entry name" value="P-loop containing nucleoside triphosphate hydrolases"/>
    <property type="match status" value="1"/>
</dbReference>
<evidence type="ECO:0000256" key="7">
    <source>
        <dbReference type="ARBA" id="ARBA00022840"/>
    </source>
</evidence>
<evidence type="ECO:0000256" key="10">
    <source>
        <dbReference type="ARBA" id="ARBA00023204"/>
    </source>
</evidence>
<reference evidence="15" key="1">
    <citation type="submission" date="2016-10" db="EMBL/GenBank/DDBJ databases">
        <authorList>
            <person name="See-Too W.S."/>
        </authorList>
    </citation>
    <scope>NUCLEOTIDE SEQUENCE</scope>
    <source>
        <strain evidence="15">DSM 14505</strain>
    </source>
</reference>
<evidence type="ECO:0000256" key="3">
    <source>
        <dbReference type="ARBA" id="ARBA00022737"/>
    </source>
</evidence>
<evidence type="ECO:0000256" key="6">
    <source>
        <dbReference type="ARBA" id="ARBA00022769"/>
    </source>
</evidence>
<comment type="subcellular location">
    <subcellularLocation>
        <location evidence="1">Cytoplasm</location>
    </subcellularLocation>
</comment>
<evidence type="ECO:0000256" key="2">
    <source>
        <dbReference type="ARBA" id="ARBA00022490"/>
    </source>
</evidence>
<dbReference type="PANTHER" id="PTHR43152">
    <property type="entry name" value="UVRABC SYSTEM PROTEIN A"/>
    <property type="match status" value="1"/>
</dbReference>
<feature type="domain" description="ABC transporter" evidence="14">
    <location>
        <begin position="15"/>
        <end position="64"/>
    </location>
</feature>
<keyword evidence="6" id="KW-0228">DNA excision</keyword>
<sequence length="84" mass="9157">MTGFIRIGGAFENNLKNVAVAIPKQQFVMITGSSGSGKSTLVLDIIQQENQRQYMELNGLTTHFINKPKMKSIRGLSSSIGTGR</sequence>
<dbReference type="Gene3D" id="3.40.50.300">
    <property type="entry name" value="P-loop containing nucleotide triphosphate hydrolases"/>
    <property type="match status" value="1"/>
</dbReference>
<keyword evidence="7" id="KW-0067">ATP-binding</keyword>
<evidence type="ECO:0000256" key="11">
    <source>
        <dbReference type="ARBA" id="ARBA00038000"/>
    </source>
</evidence>
<keyword evidence="2" id="KW-0963">Cytoplasm</keyword>
<comment type="similarity">
    <text evidence="11">Belongs to the ABC transporter superfamily. UvrA family.</text>
</comment>
<dbReference type="Proteomes" id="UP000092661">
    <property type="component" value="Chromosome"/>
</dbReference>
<organism evidence="15 16">
    <name type="scientific">Planococcus antarcticus DSM 14505</name>
    <dbReference type="NCBI Taxonomy" id="1185653"/>
    <lineage>
        <taxon>Bacteria</taxon>
        <taxon>Bacillati</taxon>
        <taxon>Bacillota</taxon>
        <taxon>Bacilli</taxon>
        <taxon>Bacillales</taxon>
        <taxon>Caryophanaceae</taxon>
        <taxon>Planococcus</taxon>
    </lineage>
</organism>
<evidence type="ECO:0000256" key="5">
    <source>
        <dbReference type="ARBA" id="ARBA00022763"/>
    </source>
</evidence>
<dbReference type="Pfam" id="PF00005">
    <property type="entry name" value="ABC_tran"/>
    <property type="match status" value="1"/>
</dbReference>
<protein>
    <recommendedName>
        <fullName evidence="12">UvrABC system protein A</fullName>
    </recommendedName>
    <alternativeName>
        <fullName evidence="13">Excinuclease ABC subunit A</fullName>
    </alternativeName>
</protein>
<evidence type="ECO:0000256" key="1">
    <source>
        <dbReference type="ARBA" id="ARBA00004496"/>
    </source>
</evidence>
<keyword evidence="4" id="KW-0547">Nucleotide-binding</keyword>
<gene>
    <name evidence="15" type="ORF">BBH88_11840</name>
</gene>
<dbReference type="InterPro" id="IPR027417">
    <property type="entry name" value="P-loop_NTPase"/>
</dbReference>
<keyword evidence="5" id="KW-0227">DNA damage</keyword>
<evidence type="ECO:0000256" key="8">
    <source>
        <dbReference type="ARBA" id="ARBA00022881"/>
    </source>
</evidence>
<keyword evidence="3" id="KW-0677">Repeat</keyword>
<proteinExistence type="inferred from homology"/>
<dbReference type="RefSeq" id="WP_050977261.1">
    <property type="nucleotide sequence ID" value="NZ_AJYB01000099.1"/>
</dbReference>
<evidence type="ECO:0000256" key="4">
    <source>
        <dbReference type="ARBA" id="ARBA00022741"/>
    </source>
</evidence>
<keyword evidence="9" id="KW-0238">DNA-binding</keyword>
<keyword evidence="16" id="KW-1185">Reference proteome</keyword>
<dbReference type="PANTHER" id="PTHR43152:SF3">
    <property type="entry name" value="UVRABC SYSTEM PROTEIN A"/>
    <property type="match status" value="1"/>
</dbReference>
<evidence type="ECO:0000256" key="9">
    <source>
        <dbReference type="ARBA" id="ARBA00023125"/>
    </source>
</evidence>
<evidence type="ECO:0000256" key="12">
    <source>
        <dbReference type="ARBA" id="ARBA00039316"/>
    </source>
</evidence>
<evidence type="ECO:0000313" key="16">
    <source>
        <dbReference type="Proteomes" id="UP000092661"/>
    </source>
</evidence>
<evidence type="ECO:0000313" key="15">
    <source>
        <dbReference type="EMBL" id="ANU10949.1"/>
    </source>
</evidence>
<keyword evidence="10" id="KW-0234">DNA repair</keyword>
<accession>A0ABM6D5I9</accession>
<evidence type="ECO:0000256" key="13">
    <source>
        <dbReference type="ARBA" id="ARBA00042156"/>
    </source>
</evidence>
<name>A0ABM6D5I9_9BACL</name>
<dbReference type="InterPro" id="IPR003439">
    <property type="entry name" value="ABC_transporter-like_ATP-bd"/>
</dbReference>
<dbReference type="EMBL" id="CP016534">
    <property type="protein sequence ID" value="ANU10949.1"/>
    <property type="molecule type" value="Genomic_DNA"/>
</dbReference>
<keyword evidence="8" id="KW-0267">Excision nuclease</keyword>
<evidence type="ECO:0000259" key="14">
    <source>
        <dbReference type="Pfam" id="PF00005"/>
    </source>
</evidence>